<gene>
    <name evidence="3" type="primary">LOC106810677</name>
</gene>
<dbReference type="Pfam" id="PF02798">
    <property type="entry name" value="GST_N"/>
    <property type="match status" value="1"/>
</dbReference>
<dbReference type="Gene3D" id="1.20.1050.10">
    <property type="match status" value="1"/>
</dbReference>
<dbReference type="Gene3D" id="3.40.30.10">
    <property type="entry name" value="Glutaredoxin"/>
    <property type="match status" value="1"/>
</dbReference>
<evidence type="ECO:0000313" key="3">
    <source>
        <dbReference type="RefSeq" id="XP_014669592.1"/>
    </source>
</evidence>
<dbReference type="PANTHER" id="PTHR11571:SF150">
    <property type="entry name" value="GLUTATHIONE S-TRANSFERASE"/>
    <property type="match status" value="1"/>
</dbReference>
<dbReference type="RefSeq" id="XP_014669592.1">
    <property type="nucleotide sequence ID" value="XM_014814106.1"/>
</dbReference>
<keyword evidence="2" id="KW-1185">Reference proteome</keyword>
<reference evidence="3" key="1">
    <citation type="submission" date="2025-08" db="UniProtKB">
        <authorList>
            <consortium name="RefSeq"/>
        </authorList>
    </citation>
    <scope>IDENTIFICATION</scope>
</reference>
<protein>
    <submittedName>
        <fullName evidence="3">Hematopoietic prostaglandin D synthase-like</fullName>
    </submittedName>
</protein>
<dbReference type="GeneID" id="106810677"/>
<evidence type="ECO:0000313" key="2">
    <source>
        <dbReference type="Proteomes" id="UP000695022"/>
    </source>
</evidence>
<accession>A0ABM1EBM1</accession>
<proteinExistence type="predicted"/>
<dbReference type="CDD" id="cd03039">
    <property type="entry name" value="GST_N_Sigma_like"/>
    <property type="match status" value="1"/>
</dbReference>
<name>A0ABM1EBM1_PRICU</name>
<dbReference type="InterPro" id="IPR036249">
    <property type="entry name" value="Thioredoxin-like_sf"/>
</dbReference>
<evidence type="ECO:0000259" key="1">
    <source>
        <dbReference type="PROSITE" id="PS50404"/>
    </source>
</evidence>
<dbReference type="SUPFAM" id="SSF52833">
    <property type="entry name" value="Thioredoxin-like"/>
    <property type="match status" value="1"/>
</dbReference>
<dbReference type="PANTHER" id="PTHR11571">
    <property type="entry name" value="GLUTATHIONE S-TRANSFERASE"/>
    <property type="match status" value="1"/>
</dbReference>
<dbReference type="InterPro" id="IPR004045">
    <property type="entry name" value="Glutathione_S-Trfase_N"/>
</dbReference>
<sequence length="121" mass="13662">MTQFKLTYFNGRGRRETARVMFAAADVKYEDHRIEMADWPQIKPTTSHGYLPILTVDGKCLHQSGAINRYLAPKFGFMGSNDWEAALINETAEIGDDLFRPMAESVFSSNKARKLSLADIT</sequence>
<dbReference type="SFLD" id="SFLDS00019">
    <property type="entry name" value="Glutathione_Transferase_(cytos"/>
    <property type="match status" value="1"/>
</dbReference>
<dbReference type="InterPro" id="IPR040079">
    <property type="entry name" value="Glutathione_S-Trfase"/>
</dbReference>
<dbReference type="Proteomes" id="UP000695022">
    <property type="component" value="Unplaced"/>
</dbReference>
<dbReference type="InterPro" id="IPR050213">
    <property type="entry name" value="GST_superfamily"/>
</dbReference>
<dbReference type="PROSITE" id="PS50404">
    <property type="entry name" value="GST_NTER"/>
    <property type="match status" value="1"/>
</dbReference>
<organism evidence="2 3">
    <name type="scientific">Priapulus caudatus</name>
    <name type="common">Priapulid worm</name>
    <dbReference type="NCBI Taxonomy" id="37621"/>
    <lineage>
        <taxon>Eukaryota</taxon>
        <taxon>Metazoa</taxon>
        <taxon>Ecdysozoa</taxon>
        <taxon>Scalidophora</taxon>
        <taxon>Priapulida</taxon>
        <taxon>Priapulimorpha</taxon>
        <taxon>Priapulimorphida</taxon>
        <taxon>Priapulidae</taxon>
        <taxon>Priapulus</taxon>
    </lineage>
</organism>
<feature type="domain" description="GST N-terminal" evidence="1">
    <location>
        <begin position="2"/>
        <end position="79"/>
    </location>
</feature>